<name>A0A7Y0HNW7_9CLOT</name>
<sequence length="140" mass="16086">MGENLKSDVINTAESFTRNFSNKGNFDYSVESLIKVEDLLDELSKFELGENNLYSVSSMVGSYILEVARRNYGGEYYWIQENEQPILVTGKPDFDVSIYAFQKVKDRLINGEEDNIMFYFKGYIEAVERGRKTGDCITIV</sequence>
<dbReference type="Proteomes" id="UP000537131">
    <property type="component" value="Unassembled WGS sequence"/>
</dbReference>
<reference evidence="1 2" key="1">
    <citation type="submission" date="2020-04" db="EMBL/GenBank/DDBJ databases">
        <authorList>
            <person name="Doyle D.A."/>
        </authorList>
    </citation>
    <scope>NUCLEOTIDE SEQUENCE [LARGE SCALE GENOMIC DNA]</scope>
    <source>
        <strain evidence="1 2">P21</strain>
    </source>
</reference>
<proteinExistence type="predicted"/>
<dbReference type="RefSeq" id="WP_169297050.1">
    <property type="nucleotide sequence ID" value="NZ_JABBNI010000013.1"/>
</dbReference>
<organism evidence="1 2">
    <name type="scientific">Clostridium muellerianum</name>
    <dbReference type="NCBI Taxonomy" id="2716538"/>
    <lineage>
        <taxon>Bacteria</taxon>
        <taxon>Bacillati</taxon>
        <taxon>Bacillota</taxon>
        <taxon>Clostridia</taxon>
        <taxon>Eubacteriales</taxon>
        <taxon>Clostridiaceae</taxon>
        <taxon>Clostridium</taxon>
    </lineage>
</organism>
<evidence type="ECO:0000313" key="1">
    <source>
        <dbReference type="EMBL" id="NMM62446.1"/>
    </source>
</evidence>
<gene>
    <name evidence="1" type="ORF">HBE96_07030</name>
</gene>
<evidence type="ECO:0000313" key="2">
    <source>
        <dbReference type="Proteomes" id="UP000537131"/>
    </source>
</evidence>
<protein>
    <submittedName>
        <fullName evidence="1">Uncharacterized protein</fullName>
    </submittedName>
</protein>
<keyword evidence="2" id="KW-1185">Reference proteome</keyword>
<comment type="caution">
    <text evidence="1">The sequence shown here is derived from an EMBL/GenBank/DDBJ whole genome shotgun (WGS) entry which is preliminary data.</text>
</comment>
<dbReference type="EMBL" id="JABBNI010000013">
    <property type="protein sequence ID" value="NMM62446.1"/>
    <property type="molecule type" value="Genomic_DNA"/>
</dbReference>
<reference evidence="1 2" key="2">
    <citation type="submission" date="2020-06" db="EMBL/GenBank/DDBJ databases">
        <title>Complete Genome Sequence of Clostridium muelleri sp. nov. P21T, an Acid-Alcohol Producing Acetogen Isolated from Old Hay.</title>
        <authorList>
            <person name="Duncan K.E."/>
            <person name="Tanner R.S."/>
        </authorList>
    </citation>
    <scope>NUCLEOTIDE SEQUENCE [LARGE SCALE GENOMIC DNA]</scope>
    <source>
        <strain evidence="1 2">P21</strain>
    </source>
</reference>
<accession>A0A7Y0HNW7</accession>
<dbReference type="AlphaFoldDB" id="A0A7Y0HNW7"/>